<protein>
    <submittedName>
        <fullName evidence="1">Uncharacterized protein</fullName>
    </submittedName>
</protein>
<comment type="caution">
    <text evidence="1">The sequence shown here is derived from an EMBL/GenBank/DDBJ whole genome shotgun (WGS) entry which is preliminary data.</text>
</comment>
<sequence length="459" mass="50873">MTKTGAKLGIMVAIAASVAATITSSSEVPDMHLKAAPFLLYASHPSMPIPPLHFSSEGGHSLKTMAATDSISNLSNIPTYLPLSPSSSSPIRQNKRPTQSPTLHSISTSFAANSSVSHMCSLFKNSSVSPSSPASKLTSFRYSFAASDQLPTPDLHYRKYTAERQSSDTENNGGDTEKIKSATTVVLLGWLGAQQKHLRRYAEWYTARGLNAVTFVIPMKDTISLDFGRKPEELIEHLAQHITNWLSEEAIDGKEKCLLFHTFSNTGWLAYGVLLEKLLKENSSLLTKIKGCVVDSAPVTEPDPQVWASGFSAALLKKRSIMRQKGGELEISKVMMQNVADDAVIQQPNTALTEVALKVVLERFFSLFLELPHVKQRLHEVVDVLCKQQPQCPQLYIYSSADTVIPSRLVESFVEEQKKAGHCVKACDFLWSPHVDHFRNFPEIYSYQLKMFLQECLPQ</sequence>
<organism evidence="1 2">
    <name type="scientific">Diphasiastrum complanatum</name>
    <name type="common">Issler's clubmoss</name>
    <name type="synonym">Lycopodium complanatum</name>
    <dbReference type="NCBI Taxonomy" id="34168"/>
    <lineage>
        <taxon>Eukaryota</taxon>
        <taxon>Viridiplantae</taxon>
        <taxon>Streptophyta</taxon>
        <taxon>Embryophyta</taxon>
        <taxon>Tracheophyta</taxon>
        <taxon>Lycopodiopsida</taxon>
        <taxon>Lycopodiales</taxon>
        <taxon>Lycopodiaceae</taxon>
        <taxon>Lycopodioideae</taxon>
        <taxon>Diphasiastrum</taxon>
    </lineage>
</organism>
<evidence type="ECO:0000313" key="2">
    <source>
        <dbReference type="Proteomes" id="UP001162992"/>
    </source>
</evidence>
<evidence type="ECO:0000313" key="1">
    <source>
        <dbReference type="EMBL" id="KAJ7523868.1"/>
    </source>
</evidence>
<keyword evidence="2" id="KW-1185">Reference proteome</keyword>
<dbReference type="EMBL" id="CM055109">
    <property type="protein sequence ID" value="KAJ7523868.1"/>
    <property type="molecule type" value="Genomic_DNA"/>
</dbReference>
<dbReference type="Proteomes" id="UP001162992">
    <property type="component" value="Chromosome 18"/>
</dbReference>
<reference evidence="2" key="1">
    <citation type="journal article" date="2024" name="Proc. Natl. Acad. Sci. U.S.A.">
        <title>Extraordinary preservation of gene collinearity over three hundred million years revealed in homosporous lycophytes.</title>
        <authorList>
            <person name="Li C."/>
            <person name="Wickell D."/>
            <person name="Kuo L.Y."/>
            <person name="Chen X."/>
            <person name="Nie B."/>
            <person name="Liao X."/>
            <person name="Peng D."/>
            <person name="Ji J."/>
            <person name="Jenkins J."/>
            <person name="Williams M."/>
            <person name="Shu S."/>
            <person name="Plott C."/>
            <person name="Barry K."/>
            <person name="Rajasekar S."/>
            <person name="Grimwood J."/>
            <person name="Han X."/>
            <person name="Sun S."/>
            <person name="Hou Z."/>
            <person name="He W."/>
            <person name="Dai G."/>
            <person name="Sun C."/>
            <person name="Schmutz J."/>
            <person name="Leebens-Mack J.H."/>
            <person name="Li F.W."/>
            <person name="Wang L."/>
        </authorList>
    </citation>
    <scope>NUCLEOTIDE SEQUENCE [LARGE SCALE GENOMIC DNA]</scope>
    <source>
        <strain evidence="2">cv. PW_Plant_1</strain>
    </source>
</reference>
<name>A0ACC2B263_DIPCM</name>
<gene>
    <name evidence="1" type="ORF">O6H91_18G065900</name>
</gene>
<accession>A0ACC2B263</accession>
<proteinExistence type="predicted"/>